<dbReference type="InterPro" id="IPR003444">
    <property type="entry name" value="MraZ"/>
</dbReference>
<dbReference type="Gene3D" id="3.40.1550.20">
    <property type="entry name" value="Transcriptional regulator MraZ domain"/>
    <property type="match status" value="1"/>
</dbReference>
<dbReference type="PANTHER" id="PTHR34701">
    <property type="entry name" value="TRANSCRIPTIONAL REGULATOR MRAZ"/>
    <property type="match status" value="1"/>
</dbReference>
<dbReference type="Proteomes" id="UP000366872">
    <property type="component" value="Unassembled WGS sequence"/>
</dbReference>
<evidence type="ECO:0000256" key="4">
    <source>
        <dbReference type="ARBA" id="ARBA00023015"/>
    </source>
</evidence>
<evidence type="ECO:0000256" key="1">
    <source>
        <dbReference type="ARBA" id="ARBA00013860"/>
    </source>
</evidence>
<keyword evidence="6 7" id="KW-0804">Transcription</keyword>
<dbReference type="InterPro" id="IPR020603">
    <property type="entry name" value="MraZ_dom"/>
</dbReference>
<evidence type="ECO:0000256" key="3">
    <source>
        <dbReference type="ARBA" id="ARBA00022737"/>
    </source>
</evidence>
<dbReference type="SUPFAM" id="SSF89447">
    <property type="entry name" value="AbrB/MazE/MraZ-like"/>
    <property type="match status" value="1"/>
</dbReference>
<evidence type="ECO:0000313" key="10">
    <source>
        <dbReference type="Proteomes" id="UP000366872"/>
    </source>
</evidence>
<sequence length="151" mass="16908">MTTVENMPALFVGSFTHSLDAKRRMIFPSSWRNLAGESNQLFAFPHPEEKCLYLYTAAEMMRRLDGLRNGGSLDRNDQQAIRSITAGGDMLVWDAQGRIRVGENLLAHIEVKEQLVLVGALTRIELWSAENFDLALPQDSSAAEDLFFGGY</sequence>
<comment type="subcellular location">
    <subcellularLocation>
        <location evidence="7">Cytoplasm</location>
        <location evidence="7">Nucleoid</location>
    </subcellularLocation>
</comment>
<dbReference type="InterPro" id="IPR038619">
    <property type="entry name" value="MraZ_sf"/>
</dbReference>
<dbReference type="InterPro" id="IPR035644">
    <property type="entry name" value="MraZ_C"/>
</dbReference>
<accession>A0A6C2TWK9</accession>
<evidence type="ECO:0000256" key="6">
    <source>
        <dbReference type="ARBA" id="ARBA00023163"/>
    </source>
</evidence>
<dbReference type="InterPro" id="IPR007159">
    <property type="entry name" value="SpoVT-AbrB_dom"/>
</dbReference>
<dbReference type="HAMAP" id="MF_01008">
    <property type="entry name" value="MraZ"/>
    <property type="match status" value="1"/>
</dbReference>
<dbReference type="GO" id="GO:0003700">
    <property type="term" value="F:DNA-binding transcription factor activity"/>
    <property type="evidence" value="ECO:0007669"/>
    <property type="project" value="UniProtKB-UniRule"/>
</dbReference>
<evidence type="ECO:0000259" key="8">
    <source>
        <dbReference type="PROSITE" id="PS51740"/>
    </source>
</evidence>
<dbReference type="Pfam" id="PF02381">
    <property type="entry name" value="MraZ"/>
    <property type="match status" value="1"/>
</dbReference>
<evidence type="ECO:0000256" key="5">
    <source>
        <dbReference type="ARBA" id="ARBA00023125"/>
    </source>
</evidence>
<proteinExistence type="inferred from homology"/>
<keyword evidence="3" id="KW-0677">Repeat</keyword>
<dbReference type="AlphaFoldDB" id="A0A6C2TWK9"/>
<dbReference type="CDD" id="cd16320">
    <property type="entry name" value="MraZ_N"/>
    <property type="match status" value="1"/>
</dbReference>
<dbReference type="PANTHER" id="PTHR34701:SF1">
    <property type="entry name" value="TRANSCRIPTIONAL REGULATOR MRAZ"/>
    <property type="match status" value="1"/>
</dbReference>
<keyword evidence="5 7" id="KW-0238">DNA-binding</keyword>
<dbReference type="InterPro" id="IPR035642">
    <property type="entry name" value="MraZ_N"/>
</dbReference>
<reference evidence="9 10" key="1">
    <citation type="submission" date="2019-04" db="EMBL/GenBank/DDBJ databases">
        <authorList>
            <person name="Van Vliet M D."/>
        </authorList>
    </citation>
    <scope>NUCLEOTIDE SEQUENCE [LARGE SCALE GENOMIC DNA]</scope>
    <source>
        <strain evidence="9 10">F1</strain>
    </source>
</reference>
<keyword evidence="10" id="KW-1185">Reference proteome</keyword>
<dbReference type="GO" id="GO:0000976">
    <property type="term" value="F:transcription cis-regulatory region binding"/>
    <property type="evidence" value="ECO:0007669"/>
    <property type="project" value="TreeGrafter"/>
</dbReference>
<dbReference type="RefSeq" id="WP_136077657.1">
    <property type="nucleotide sequence ID" value="NZ_CAAHFG010000001.1"/>
</dbReference>
<dbReference type="EMBL" id="CAAHFG010000001">
    <property type="protein sequence ID" value="VGO11947.1"/>
    <property type="molecule type" value="Genomic_DNA"/>
</dbReference>
<evidence type="ECO:0000256" key="2">
    <source>
        <dbReference type="ARBA" id="ARBA00022490"/>
    </source>
</evidence>
<dbReference type="GO" id="GO:0005737">
    <property type="term" value="C:cytoplasm"/>
    <property type="evidence" value="ECO:0007669"/>
    <property type="project" value="UniProtKB-UniRule"/>
</dbReference>
<evidence type="ECO:0000313" key="9">
    <source>
        <dbReference type="EMBL" id="VGO11947.1"/>
    </source>
</evidence>
<dbReference type="InterPro" id="IPR037914">
    <property type="entry name" value="SpoVT-AbrB_sf"/>
</dbReference>
<dbReference type="GO" id="GO:0009295">
    <property type="term" value="C:nucleoid"/>
    <property type="evidence" value="ECO:0007669"/>
    <property type="project" value="UniProtKB-SubCell"/>
</dbReference>
<dbReference type="PROSITE" id="PS51740">
    <property type="entry name" value="SPOVT_ABRB"/>
    <property type="match status" value="1"/>
</dbReference>
<keyword evidence="4 7" id="KW-0805">Transcription regulation</keyword>
<comment type="subunit">
    <text evidence="7">Forms oligomers.</text>
</comment>
<feature type="domain" description="SpoVT-AbrB" evidence="8">
    <location>
        <begin position="14"/>
        <end position="59"/>
    </location>
</feature>
<evidence type="ECO:0000256" key="7">
    <source>
        <dbReference type="HAMAP-Rule" id="MF_01008"/>
    </source>
</evidence>
<dbReference type="GO" id="GO:2000143">
    <property type="term" value="P:negative regulation of DNA-templated transcription initiation"/>
    <property type="evidence" value="ECO:0007669"/>
    <property type="project" value="TreeGrafter"/>
</dbReference>
<dbReference type="CDD" id="cd16321">
    <property type="entry name" value="MraZ_C"/>
    <property type="match status" value="1"/>
</dbReference>
<name>A0A6C2TWK9_PONDE</name>
<comment type="similarity">
    <text evidence="7">Belongs to the MraZ family.</text>
</comment>
<keyword evidence="2 7" id="KW-0963">Cytoplasm</keyword>
<gene>
    <name evidence="7 9" type="primary">mraZ</name>
    <name evidence="9" type="ORF">PDESU_00495</name>
</gene>
<protein>
    <recommendedName>
        <fullName evidence="1 7">Transcriptional regulator MraZ</fullName>
    </recommendedName>
</protein>
<organism evidence="9 10">
    <name type="scientific">Pontiella desulfatans</name>
    <dbReference type="NCBI Taxonomy" id="2750659"/>
    <lineage>
        <taxon>Bacteria</taxon>
        <taxon>Pseudomonadati</taxon>
        <taxon>Kiritimatiellota</taxon>
        <taxon>Kiritimatiellia</taxon>
        <taxon>Kiritimatiellales</taxon>
        <taxon>Pontiellaceae</taxon>
        <taxon>Pontiella</taxon>
    </lineage>
</organism>